<dbReference type="Proteomes" id="UP001652625">
    <property type="component" value="Chromosome 03"/>
</dbReference>
<proteinExistence type="predicted"/>
<reference evidence="2" key="1">
    <citation type="submission" date="2025-08" db="UniProtKB">
        <authorList>
            <consortium name="RefSeq"/>
        </authorList>
    </citation>
    <scope>IDENTIFICATION</scope>
</reference>
<sequence>MNTVMMEIKHCLTDAHDGNYPQTSDEELKNYSTKSLTVDQSAVEVSDKEKKEESSIDEELPKKLASLSLLDQGNIANNPYYFPRCEYKTRFEHTSAFDMKIKEYWGTYFRSTSRGGNADRLSKLNNKAYMNFYINAKGTAAKTGAFHSPFDNQEYAGILYSGTPKDITPKKDRVVSSYEPYLYDEILLYKGKICKEVIRNFNLKTEDRKSKLTSIIPYYKNDYPCIIVSITTPILINIESKTEKGGLYKLITAYFVAITNQIAWRKNVPIELVLRSSFGHNLPSVGDTGDSFRINVGLVPIIYTEVLAEGLVSLWDKFLSPLLESGCSFKLGIESIKLKIINAEIDSYNDAKKNDYEKRQAQKQAIKPKEVEGWKYEDSLFSTLCKVGDSSGRKVVHQLVRQDWYIDILANLVLKELDQQKPDMAAPIRILLSRLNYETVATLEIKDADLEGGFFTFKKNDQWVENDQIKRDKEFWQIVRDIRLALASNEKLDESLSSAIETTTLLGLYKKLEETNLEFIRKSGYQETEDGVGSDSDCESELYGEVAFPVFSRKIILATGMRAINLATYVALYQITKYTEASSYKLLSDSMYYETKEAVSSVLNAFSGFFEVPTKKKNLKIQ</sequence>
<keyword evidence="1" id="KW-1185">Reference proteome</keyword>
<protein>
    <submittedName>
        <fullName evidence="2">Uncharacterized protein LOC136078015</fullName>
    </submittedName>
</protein>
<accession>A0ABM4BI27</accession>
<evidence type="ECO:0000313" key="2">
    <source>
        <dbReference type="RefSeq" id="XP_065648689.1"/>
    </source>
</evidence>
<dbReference type="RefSeq" id="XP_065648689.1">
    <property type="nucleotide sequence ID" value="XM_065792617.1"/>
</dbReference>
<dbReference type="GeneID" id="136078015"/>
<evidence type="ECO:0000313" key="1">
    <source>
        <dbReference type="Proteomes" id="UP001652625"/>
    </source>
</evidence>
<organism evidence="1 2">
    <name type="scientific">Hydra vulgaris</name>
    <name type="common">Hydra</name>
    <name type="synonym">Hydra attenuata</name>
    <dbReference type="NCBI Taxonomy" id="6087"/>
    <lineage>
        <taxon>Eukaryota</taxon>
        <taxon>Metazoa</taxon>
        <taxon>Cnidaria</taxon>
        <taxon>Hydrozoa</taxon>
        <taxon>Hydroidolina</taxon>
        <taxon>Anthoathecata</taxon>
        <taxon>Aplanulata</taxon>
        <taxon>Hydridae</taxon>
        <taxon>Hydra</taxon>
    </lineage>
</organism>
<gene>
    <name evidence="2" type="primary">LOC136078015</name>
</gene>
<name>A0ABM4BI27_HYDVU</name>